<feature type="binding site" evidence="11">
    <location>
        <position position="149"/>
    </location>
    <ligand>
        <name>Mg(2+)</name>
        <dbReference type="ChEBI" id="CHEBI:18420"/>
    </ligand>
</feature>
<dbReference type="PANTHER" id="PTHR30040:SF2">
    <property type="entry name" value="FAD:PROTEIN FMN TRANSFERASE"/>
    <property type="match status" value="1"/>
</dbReference>
<dbReference type="GO" id="GO:0016740">
    <property type="term" value="F:transferase activity"/>
    <property type="evidence" value="ECO:0007669"/>
    <property type="project" value="UniProtKB-UniRule"/>
</dbReference>
<dbReference type="PANTHER" id="PTHR30040">
    <property type="entry name" value="THIAMINE BIOSYNTHESIS LIPOPROTEIN APBE"/>
    <property type="match status" value="1"/>
</dbReference>
<keyword evidence="4 10" id="KW-0808">Transferase</keyword>
<protein>
    <recommendedName>
        <fullName evidence="2 10">FAD:protein FMN transferase</fullName>
        <ecNumber evidence="1 10">2.7.1.180</ecNumber>
    </recommendedName>
    <alternativeName>
        <fullName evidence="8 10">Flavin transferase</fullName>
    </alternativeName>
</protein>
<dbReference type="AlphaFoldDB" id="A0A931H7D7"/>
<reference evidence="12" key="1">
    <citation type="submission" date="2020-11" db="EMBL/GenBank/DDBJ databases">
        <title>Bacterial whole genome sequence for Caenimonas sp. DR4.4.</title>
        <authorList>
            <person name="Le V."/>
            <person name="Ko S.-R."/>
            <person name="Ahn C.-Y."/>
            <person name="Oh H.-M."/>
        </authorList>
    </citation>
    <scope>NUCLEOTIDE SEQUENCE</scope>
    <source>
        <strain evidence="12">DR4.4</strain>
    </source>
</reference>
<dbReference type="Gene3D" id="3.10.520.10">
    <property type="entry name" value="ApbE-like domains"/>
    <property type="match status" value="1"/>
</dbReference>
<dbReference type="EMBL" id="JADWYS010000001">
    <property type="protein sequence ID" value="MBG9389817.1"/>
    <property type="molecule type" value="Genomic_DNA"/>
</dbReference>
<dbReference type="Pfam" id="PF02424">
    <property type="entry name" value="ApbE"/>
    <property type="match status" value="1"/>
</dbReference>
<comment type="cofactor">
    <cofactor evidence="11">
        <name>Mg(2+)</name>
        <dbReference type="ChEBI" id="CHEBI:18420"/>
    </cofactor>
    <cofactor evidence="11">
        <name>Mn(2+)</name>
        <dbReference type="ChEBI" id="CHEBI:29035"/>
    </cofactor>
    <text evidence="11">Magnesium. Can also use manganese.</text>
</comment>
<comment type="catalytic activity">
    <reaction evidence="9 10">
        <text>L-threonyl-[protein] + FAD = FMN-L-threonyl-[protein] + AMP + H(+)</text>
        <dbReference type="Rhea" id="RHEA:36847"/>
        <dbReference type="Rhea" id="RHEA-COMP:11060"/>
        <dbReference type="Rhea" id="RHEA-COMP:11061"/>
        <dbReference type="ChEBI" id="CHEBI:15378"/>
        <dbReference type="ChEBI" id="CHEBI:30013"/>
        <dbReference type="ChEBI" id="CHEBI:57692"/>
        <dbReference type="ChEBI" id="CHEBI:74257"/>
        <dbReference type="ChEBI" id="CHEBI:456215"/>
        <dbReference type="EC" id="2.7.1.180"/>
    </reaction>
</comment>
<organism evidence="12 13">
    <name type="scientific">Caenimonas aquaedulcis</name>
    <dbReference type="NCBI Taxonomy" id="2793270"/>
    <lineage>
        <taxon>Bacteria</taxon>
        <taxon>Pseudomonadati</taxon>
        <taxon>Pseudomonadota</taxon>
        <taxon>Betaproteobacteria</taxon>
        <taxon>Burkholderiales</taxon>
        <taxon>Comamonadaceae</taxon>
        <taxon>Caenimonas</taxon>
    </lineage>
</organism>
<evidence type="ECO:0000256" key="2">
    <source>
        <dbReference type="ARBA" id="ARBA00016337"/>
    </source>
</evidence>
<comment type="similarity">
    <text evidence="10">Belongs to the ApbE family.</text>
</comment>
<name>A0A931H7D7_9BURK</name>
<gene>
    <name evidence="12" type="ORF">I5803_17435</name>
</gene>
<keyword evidence="5 10" id="KW-0479">Metal-binding</keyword>
<accession>A0A931H7D7</accession>
<comment type="caution">
    <text evidence="12">The sequence shown here is derived from an EMBL/GenBank/DDBJ whole genome shotgun (WGS) entry which is preliminary data.</text>
</comment>
<evidence type="ECO:0000256" key="9">
    <source>
        <dbReference type="ARBA" id="ARBA00048540"/>
    </source>
</evidence>
<evidence type="ECO:0000256" key="4">
    <source>
        <dbReference type="ARBA" id="ARBA00022679"/>
    </source>
</evidence>
<evidence type="ECO:0000256" key="3">
    <source>
        <dbReference type="ARBA" id="ARBA00022630"/>
    </source>
</evidence>
<evidence type="ECO:0000313" key="13">
    <source>
        <dbReference type="Proteomes" id="UP000651050"/>
    </source>
</evidence>
<keyword evidence="13" id="KW-1185">Reference proteome</keyword>
<sequence length="307" mass="32707">MPAWRALRFDFTAMASPCELVIEGRDEPAMRAAAAAAIDEVRRIEAKYSRYLPGSVLSRINAAAGARAVDIDAETSSLLDFAGTLWETSGGLFDATSGVLRRAWNFAQARLPRAGELDALLPLVGWDLVERGAASVRLPLPGMELDFGGFGKEYAADRAAGILHARGMAHALVNLGGDVHVAGPHGLPDAAGQPWQVAIARPRPGPPGPLATIPVLRGGVATSGDYERYFEQGGRRYCHVLEPRTGWPVQGWQSISVWAPNTTAAGALCTVALLKQQEALDWLDGQDAGYLAVRSDGEVFRRAAGTQ</sequence>
<evidence type="ECO:0000256" key="10">
    <source>
        <dbReference type="PIRNR" id="PIRNR006268"/>
    </source>
</evidence>
<dbReference type="RefSeq" id="WP_196987591.1">
    <property type="nucleotide sequence ID" value="NZ_JADWYS010000001.1"/>
</dbReference>
<evidence type="ECO:0000256" key="6">
    <source>
        <dbReference type="ARBA" id="ARBA00022827"/>
    </source>
</evidence>
<dbReference type="Proteomes" id="UP000651050">
    <property type="component" value="Unassembled WGS sequence"/>
</dbReference>
<evidence type="ECO:0000256" key="1">
    <source>
        <dbReference type="ARBA" id="ARBA00011955"/>
    </source>
</evidence>
<evidence type="ECO:0000313" key="12">
    <source>
        <dbReference type="EMBL" id="MBG9389817.1"/>
    </source>
</evidence>
<keyword evidence="3 10" id="KW-0285">Flavoprotein</keyword>
<keyword evidence="7 10" id="KW-0460">Magnesium</keyword>
<evidence type="ECO:0000256" key="8">
    <source>
        <dbReference type="ARBA" id="ARBA00031306"/>
    </source>
</evidence>
<evidence type="ECO:0000256" key="5">
    <source>
        <dbReference type="ARBA" id="ARBA00022723"/>
    </source>
</evidence>
<feature type="binding site" evidence="11">
    <location>
        <position position="270"/>
    </location>
    <ligand>
        <name>Mg(2+)</name>
        <dbReference type="ChEBI" id="CHEBI:18420"/>
    </ligand>
</feature>
<keyword evidence="6 10" id="KW-0274">FAD</keyword>
<proteinExistence type="inferred from homology"/>
<dbReference type="SUPFAM" id="SSF143631">
    <property type="entry name" value="ApbE-like"/>
    <property type="match status" value="1"/>
</dbReference>
<dbReference type="EC" id="2.7.1.180" evidence="1 10"/>
<dbReference type="InterPro" id="IPR024932">
    <property type="entry name" value="ApbE"/>
</dbReference>
<evidence type="ECO:0000256" key="11">
    <source>
        <dbReference type="PIRSR" id="PIRSR006268-2"/>
    </source>
</evidence>
<dbReference type="PIRSF" id="PIRSF006268">
    <property type="entry name" value="ApbE"/>
    <property type="match status" value="1"/>
</dbReference>
<dbReference type="InterPro" id="IPR003374">
    <property type="entry name" value="ApbE-like_sf"/>
</dbReference>
<evidence type="ECO:0000256" key="7">
    <source>
        <dbReference type="ARBA" id="ARBA00022842"/>
    </source>
</evidence>
<dbReference type="GO" id="GO:0046872">
    <property type="term" value="F:metal ion binding"/>
    <property type="evidence" value="ECO:0007669"/>
    <property type="project" value="UniProtKB-UniRule"/>
</dbReference>